<reference evidence="2 3" key="1">
    <citation type="submission" date="2020-08" db="EMBL/GenBank/DDBJ databases">
        <title>Genomic Encyclopedia of Type Strains, Phase IV (KMG-IV): sequencing the most valuable type-strain genomes for metagenomic binning, comparative biology and taxonomic classification.</title>
        <authorList>
            <person name="Goeker M."/>
        </authorList>
    </citation>
    <scope>NUCLEOTIDE SEQUENCE [LARGE SCALE GENOMIC DNA]</scope>
    <source>
        <strain evidence="2 3">DSM 102235</strain>
    </source>
</reference>
<name>A0A7W6DP73_9RHOB</name>
<dbReference type="InterPro" id="IPR018891">
    <property type="entry name" value="AIPR_C"/>
</dbReference>
<evidence type="ECO:0000313" key="2">
    <source>
        <dbReference type="EMBL" id="MBB3986392.1"/>
    </source>
</evidence>
<accession>A0A7W6DP73</accession>
<evidence type="ECO:0000313" key="3">
    <source>
        <dbReference type="Proteomes" id="UP000541426"/>
    </source>
</evidence>
<dbReference type="RefSeq" id="WP_183966736.1">
    <property type="nucleotide sequence ID" value="NZ_BAABBZ010000002.1"/>
</dbReference>
<keyword evidence="3" id="KW-1185">Reference proteome</keyword>
<proteinExistence type="predicted"/>
<dbReference type="Pfam" id="PF10592">
    <property type="entry name" value="AIPR"/>
    <property type="match status" value="1"/>
</dbReference>
<feature type="domain" description="Abortive phage infection protein C-terminal" evidence="1">
    <location>
        <begin position="241"/>
        <end position="483"/>
    </location>
</feature>
<organism evidence="2 3">
    <name type="scientific">Sagittula marina</name>
    <dbReference type="NCBI Taxonomy" id="943940"/>
    <lineage>
        <taxon>Bacteria</taxon>
        <taxon>Pseudomonadati</taxon>
        <taxon>Pseudomonadota</taxon>
        <taxon>Alphaproteobacteria</taxon>
        <taxon>Rhodobacterales</taxon>
        <taxon>Roseobacteraceae</taxon>
        <taxon>Sagittula</taxon>
    </lineage>
</organism>
<sequence>MNPISKMDWEIIDARVSRTCEKHQFAKKTVGFLAIVLGQIFPGHDDQLQEIITDGPDDRGIDAVHIIESESSAEVFLFQSKYRESQGTCHKTINDTEILKVSLFLNELFEKSEGLATSGNFRLQEAVRRIWDLHNKGKICRYKAIFCSNGEGFSTSALGIIESIKASHSSVSFEFYGGHSVIQAMAGEGRARADGQLQVIGREILERSDGDVRGAIASIDAMSFVDLITEDDGETIKRHLFDDNLRVFLGSKGGFNQAIISTATSNDSYLFWYLNNGVTITCKSFSYNKGHTNPKLVFKDFQIVNGAQTSHSLVEAARTDPEALSDVVVMVRMYATDRSDIAERVAVATNSQARIQSRDLMSNHEVLKKLELAFKEKGYFFERKKNMHSEQPDDKRIDALKLGQIILSFDLREPDRAKTESDSIFDARFQQIFGSRQNIDELIKLYRIYGIIEELRDAYQAKFGSSPESGHEHQYLVYGQWFILFACKLLHVKSQKAEVPEGDSALELVEEAIRRVAAACSQQKAVAHYQMFRSPRTKERILGEISAKQIDFFDLLAVS</sequence>
<gene>
    <name evidence="2" type="ORF">GGQ68_002731</name>
</gene>
<comment type="caution">
    <text evidence="2">The sequence shown here is derived from an EMBL/GenBank/DDBJ whole genome shotgun (WGS) entry which is preliminary data.</text>
</comment>
<evidence type="ECO:0000259" key="1">
    <source>
        <dbReference type="Pfam" id="PF10592"/>
    </source>
</evidence>
<dbReference type="Proteomes" id="UP000541426">
    <property type="component" value="Unassembled WGS sequence"/>
</dbReference>
<dbReference type="AlphaFoldDB" id="A0A7W6DP73"/>
<protein>
    <recommendedName>
        <fullName evidence="1">Abortive phage infection protein C-terminal domain-containing protein</fullName>
    </recommendedName>
</protein>
<dbReference type="EMBL" id="JACIEJ010000006">
    <property type="protein sequence ID" value="MBB3986392.1"/>
    <property type="molecule type" value="Genomic_DNA"/>
</dbReference>